<evidence type="ECO:0000313" key="2">
    <source>
        <dbReference type="EMBL" id="KFF12430.1"/>
    </source>
</evidence>
<feature type="domain" description="Cyclic nucleotide-binding" evidence="1">
    <location>
        <begin position="31"/>
        <end position="118"/>
    </location>
</feature>
<dbReference type="Pfam" id="PF00027">
    <property type="entry name" value="cNMP_binding"/>
    <property type="match status" value="1"/>
</dbReference>
<proteinExistence type="predicted"/>
<dbReference type="InterPro" id="IPR018490">
    <property type="entry name" value="cNMP-bd_dom_sf"/>
</dbReference>
<evidence type="ECO:0000259" key="1">
    <source>
        <dbReference type="Pfam" id="PF00027"/>
    </source>
</evidence>
<name>A0A086A6W6_9FLAO</name>
<dbReference type="STRING" id="445961.IW15_12830"/>
<dbReference type="CDD" id="cd00038">
    <property type="entry name" value="CAP_ED"/>
    <property type="match status" value="1"/>
</dbReference>
<dbReference type="Gene3D" id="2.60.120.10">
    <property type="entry name" value="Jelly Rolls"/>
    <property type="match status" value="1"/>
</dbReference>
<evidence type="ECO:0000313" key="3">
    <source>
        <dbReference type="Proteomes" id="UP000028705"/>
    </source>
</evidence>
<dbReference type="AlphaFoldDB" id="A0A086A6W6"/>
<dbReference type="OrthoDB" id="663011at2"/>
<accession>A0A086A6W6</accession>
<dbReference type="InterPro" id="IPR000595">
    <property type="entry name" value="cNMP-bd_dom"/>
</dbReference>
<sequence length="194" mass="23060">MNIEIFKNILQSVTPISENEWLNFAQYFSYQKLLKNETLWKEGEICNHLVFIKSGLIYCYHNKEEKEIVTNLYFENAVFYDDYSFIKQEPCILNYIALETTELIVIPRIGLYEMFDKYKSFERLGRMMVERNHTLSIQEQLNFNGDKAEKKYLNIITSQPSLLQRVPLKIIASYLNITPEHLSRIRKKISISKP</sequence>
<reference evidence="2 3" key="1">
    <citation type="submission" date="2014-07" db="EMBL/GenBank/DDBJ databases">
        <title>Genome of Chryseobacterium soli DSM 19298.</title>
        <authorList>
            <person name="Stropko S.J."/>
            <person name="Pipes S.E."/>
            <person name="Newman J."/>
        </authorList>
    </citation>
    <scope>NUCLEOTIDE SEQUENCE [LARGE SCALE GENOMIC DNA]</scope>
    <source>
        <strain evidence="2 3">DSM 19298</strain>
    </source>
</reference>
<dbReference type="RefSeq" id="WP_034711627.1">
    <property type="nucleotide sequence ID" value="NZ_JPRH01000004.1"/>
</dbReference>
<gene>
    <name evidence="2" type="ORF">IW15_12830</name>
</gene>
<organism evidence="2 3">
    <name type="scientific">Chryseobacterium soli</name>
    <dbReference type="NCBI Taxonomy" id="445961"/>
    <lineage>
        <taxon>Bacteria</taxon>
        <taxon>Pseudomonadati</taxon>
        <taxon>Bacteroidota</taxon>
        <taxon>Flavobacteriia</taxon>
        <taxon>Flavobacteriales</taxon>
        <taxon>Weeksellaceae</taxon>
        <taxon>Chryseobacterium group</taxon>
        <taxon>Chryseobacterium</taxon>
    </lineage>
</organism>
<comment type="caution">
    <text evidence="2">The sequence shown here is derived from an EMBL/GenBank/DDBJ whole genome shotgun (WGS) entry which is preliminary data.</text>
</comment>
<dbReference type="EMBL" id="JPRH01000004">
    <property type="protein sequence ID" value="KFF12430.1"/>
    <property type="molecule type" value="Genomic_DNA"/>
</dbReference>
<dbReference type="SUPFAM" id="SSF51206">
    <property type="entry name" value="cAMP-binding domain-like"/>
    <property type="match status" value="1"/>
</dbReference>
<keyword evidence="3" id="KW-1185">Reference proteome</keyword>
<dbReference type="Proteomes" id="UP000028705">
    <property type="component" value="Unassembled WGS sequence"/>
</dbReference>
<dbReference type="InterPro" id="IPR014710">
    <property type="entry name" value="RmlC-like_jellyroll"/>
</dbReference>
<dbReference type="eggNOG" id="COG0664">
    <property type="taxonomic scope" value="Bacteria"/>
</dbReference>
<protein>
    <recommendedName>
        <fullName evidence="1">Cyclic nucleotide-binding domain-containing protein</fullName>
    </recommendedName>
</protein>